<evidence type="ECO:0000313" key="7">
    <source>
        <dbReference type="EMBL" id="KAG5845084.1"/>
    </source>
</evidence>
<feature type="compositionally biased region" description="Basic and acidic residues" evidence="5">
    <location>
        <begin position="297"/>
        <end position="308"/>
    </location>
</feature>
<organism evidence="7 8">
    <name type="scientific">Anguilla anguilla</name>
    <name type="common">European freshwater eel</name>
    <name type="synonym">Muraena anguilla</name>
    <dbReference type="NCBI Taxonomy" id="7936"/>
    <lineage>
        <taxon>Eukaryota</taxon>
        <taxon>Metazoa</taxon>
        <taxon>Chordata</taxon>
        <taxon>Craniata</taxon>
        <taxon>Vertebrata</taxon>
        <taxon>Euteleostomi</taxon>
        <taxon>Actinopterygii</taxon>
        <taxon>Neopterygii</taxon>
        <taxon>Teleostei</taxon>
        <taxon>Anguilliformes</taxon>
        <taxon>Anguillidae</taxon>
        <taxon>Anguilla</taxon>
    </lineage>
</organism>
<evidence type="ECO:0000256" key="3">
    <source>
        <dbReference type="ARBA" id="ARBA00022553"/>
    </source>
</evidence>
<dbReference type="GO" id="GO:0015629">
    <property type="term" value="C:actin cytoskeleton"/>
    <property type="evidence" value="ECO:0007669"/>
    <property type="project" value="TreeGrafter"/>
</dbReference>
<protein>
    <recommendedName>
        <fullName evidence="6">PDZ domain-containing protein</fullName>
    </recommendedName>
</protein>
<feature type="region of interest" description="Disordered" evidence="5">
    <location>
        <begin position="139"/>
        <end position="308"/>
    </location>
</feature>
<gene>
    <name evidence="7" type="ORF">ANANG_G00135110</name>
</gene>
<comment type="subcellular location">
    <subcellularLocation>
        <location evidence="1">Cytoplasm</location>
    </subcellularLocation>
</comment>
<dbReference type="SUPFAM" id="SSF50156">
    <property type="entry name" value="PDZ domain-like"/>
    <property type="match status" value="1"/>
</dbReference>
<dbReference type="GO" id="GO:0030018">
    <property type="term" value="C:Z disc"/>
    <property type="evidence" value="ECO:0007669"/>
    <property type="project" value="TreeGrafter"/>
</dbReference>
<dbReference type="FunFam" id="2.30.42.10:FF:000055">
    <property type="entry name" value="PDZ and LIM domain protein 3"/>
    <property type="match status" value="1"/>
</dbReference>
<dbReference type="InterPro" id="IPR051976">
    <property type="entry name" value="Synaptopodin_domain"/>
</dbReference>
<dbReference type="PANTHER" id="PTHR24217:SF9">
    <property type="entry name" value="SYNAPTOPODIN-2"/>
    <property type="match status" value="1"/>
</dbReference>
<dbReference type="PANTHER" id="PTHR24217">
    <property type="entry name" value="PUTATIVE-RELATED"/>
    <property type="match status" value="1"/>
</dbReference>
<reference evidence="7" key="1">
    <citation type="submission" date="2021-01" db="EMBL/GenBank/DDBJ databases">
        <title>A chromosome-scale assembly of European eel, Anguilla anguilla.</title>
        <authorList>
            <person name="Henkel C."/>
            <person name="Jong-Raadsen S.A."/>
            <person name="Dufour S."/>
            <person name="Weltzien F.-A."/>
            <person name="Palstra A.P."/>
            <person name="Pelster B."/>
            <person name="Spaink H.P."/>
            <person name="Van Den Thillart G.E."/>
            <person name="Jansen H."/>
            <person name="Zahm M."/>
            <person name="Klopp C."/>
            <person name="Cedric C."/>
            <person name="Louis A."/>
            <person name="Berthelot C."/>
            <person name="Parey E."/>
            <person name="Roest Crollius H."/>
            <person name="Montfort J."/>
            <person name="Robinson-Rechavi M."/>
            <person name="Bucao C."/>
            <person name="Bouchez O."/>
            <person name="Gislard M."/>
            <person name="Lluch J."/>
            <person name="Milhes M."/>
            <person name="Lampietro C."/>
            <person name="Lopez Roques C."/>
            <person name="Donnadieu C."/>
            <person name="Braasch I."/>
            <person name="Desvignes T."/>
            <person name="Postlethwait J."/>
            <person name="Bobe J."/>
            <person name="Guiguen Y."/>
            <person name="Dirks R."/>
        </authorList>
    </citation>
    <scope>NUCLEOTIDE SEQUENCE</scope>
    <source>
        <strain evidence="7">Tag_6206</strain>
        <tissue evidence="7">Liver</tissue>
    </source>
</reference>
<evidence type="ECO:0000256" key="4">
    <source>
        <dbReference type="ARBA" id="ARBA00038161"/>
    </source>
</evidence>
<dbReference type="Gene3D" id="2.30.42.10">
    <property type="match status" value="1"/>
</dbReference>
<evidence type="ECO:0000259" key="6">
    <source>
        <dbReference type="PROSITE" id="PS50106"/>
    </source>
</evidence>
<feature type="compositionally biased region" description="Polar residues" evidence="5">
    <location>
        <begin position="184"/>
        <end position="195"/>
    </location>
</feature>
<dbReference type="EMBL" id="JAFIRN010000007">
    <property type="protein sequence ID" value="KAG5845084.1"/>
    <property type="molecule type" value="Genomic_DNA"/>
</dbReference>
<keyword evidence="3" id="KW-0597">Phosphoprotein</keyword>
<name>A0A9D3RVI5_ANGAN</name>
<dbReference type="InterPro" id="IPR001478">
    <property type="entry name" value="PDZ"/>
</dbReference>
<comment type="caution">
    <text evidence="7">The sequence shown here is derived from an EMBL/GenBank/DDBJ whole genome shotgun (WGS) entry which is preliminary data.</text>
</comment>
<comment type="similarity">
    <text evidence="4">Belongs to the synaptopodin family.</text>
</comment>
<feature type="domain" description="PDZ" evidence="6">
    <location>
        <begin position="11"/>
        <end position="94"/>
    </location>
</feature>
<feature type="compositionally biased region" description="Basic and acidic residues" evidence="5">
    <location>
        <begin position="223"/>
        <end position="235"/>
    </location>
</feature>
<dbReference type="GO" id="GO:0003779">
    <property type="term" value="F:actin binding"/>
    <property type="evidence" value="ECO:0007669"/>
    <property type="project" value="TreeGrafter"/>
</dbReference>
<proteinExistence type="inferred from homology"/>
<sequence>MRSARMVTADYICITVRGGAPWGFSLQGGGGDLHEPLRVSRVDKGGHAALAGLCEGDEVVSLNGRTCSDLTLADAMALMDSATDRLSLLVKRYQASDPLGPDGDQRHFGVQEPVEEGLESTTLQIWPRRELYISESQDEAYYGESESDPEISAKAPPAPANAGSRFVAPCPGAPGDPETRLRSAPTTSPCISSTLHVPISSREPLGQRGEVEVTLQGFGRGRRREEEGEEVRPRGCVDPQAAPPAQVSFSVSSSEGAETADQPDTESEGDPSKPSKHRARHATNCPHLPPATPQGFRRSESLSEKQVKEAKSKCKRIALLLTAAPNPNSKGVLMFKRRRQRAKKYTLVSYGTGETEPEESDEEDEAQEFEFTLLDATESGLDEDFLAHAQRRGHILTLDWDTGLLEIEKKLDGGEDMECLPDTKGKGALMFAKRRQRVDEITAEHEEMRRKGLPVEAMVPEAEAPQVSKQMSYQVEEHTYVQSPGGQVYMDLNSHAQAWTPTGSGEQIASRDERISVPAIKTGILQETRRRNASKPMFTFKEAPKVSPNPELLNLLNRQDKKPGFESEEDYLSLGAEACNFLQSTARATAQTTPTQTAYLGPVITAPSAAPVPANRVGPQPNHAPASAMASAQNHVAAHQPAKSQNPPERSAVPPPPPRRMNSYTHVSKALSESPAGPGPAFGMPALRGKGAELFAKRQSRMENSYVVPKFPVPSKAEPAAAGVVLAAPKPKFSAKKSAAQVWKPAAVEQE</sequence>
<evidence type="ECO:0000256" key="5">
    <source>
        <dbReference type="SAM" id="MobiDB-lite"/>
    </source>
</evidence>
<accession>A0A9D3RVI5</accession>
<evidence type="ECO:0000256" key="1">
    <source>
        <dbReference type="ARBA" id="ARBA00004496"/>
    </source>
</evidence>
<evidence type="ECO:0000313" key="8">
    <source>
        <dbReference type="Proteomes" id="UP001044222"/>
    </source>
</evidence>
<dbReference type="SMART" id="SM00228">
    <property type="entry name" value="PDZ"/>
    <property type="match status" value="1"/>
</dbReference>
<dbReference type="GO" id="GO:0005634">
    <property type="term" value="C:nucleus"/>
    <property type="evidence" value="ECO:0007669"/>
    <property type="project" value="TreeGrafter"/>
</dbReference>
<keyword evidence="2" id="KW-0963">Cytoplasm</keyword>
<keyword evidence="8" id="KW-1185">Reference proteome</keyword>
<feature type="region of interest" description="Disordered" evidence="5">
    <location>
        <begin position="611"/>
        <end position="663"/>
    </location>
</feature>
<dbReference type="AlphaFoldDB" id="A0A9D3RVI5"/>
<dbReference type="InterPro" id="IPR036034">
    <property type="entry name" value="PDZ_sf"/>
</dbReference>
<evidence type="ECO:0000256" key="2">
    <source>
        <dbReference type="ARBA" id="ARBA00022490"/>
    </source>
</evidence>
<dbReference type="PROSITE" id="PS50106">
    <property type="entry name" value="PDZ"/>
    <property type="match status" value="1"/>
</dbReference>
<dbReference type="GO" id="GO:0032233">
    <property type="term" value="P:positive regulation of actin filament bundle assembly"/>
    <property type="evidence" value="ECO:0007669"/>
    <property type="project" value="TreeGrafter"/>
</dbReference>
<dbReference type="Proteomes" id="UP001044222">
    <property type="component" value="Chromosome 7"/>
</dbReference>
<dbReference type="Pfam" id="PF00595">
    <property type="entry name" value="PDZ"/>
    <property type="match status" value="1"/>
</dbReference>
<feature type="compositionally biased region" description="Polar residues" evidence="5">
    <location>
        <begin position="247"/>
        <end position="256"/>
    </location>
</feature>